<organism evidence="2 3">
    <name type="scientific">Nocardia rhizosphaerae</name>
    <dbReference type="NCBI Taxonomy" id="1691571"/>
    <lineage>
        <taxon>Bacteria</taxon>
        <taxon>Bacillati</taxon>
        <taxon>Actinomycetota</taxon>
        <taxon>Actinomycetes</taxon>
        <taxon>Mycobacteriales</taxon>
        <taxon>Nocardiaceae</taxon>
        <taxon>Nocardia</taxon>
    </lineage>
</organism>
<protein>
    <submittedName>
        <fullName evidence="2">Uncharacterized protein</fullName>
    </submittedName>
</protein>
<comment type="caution">
    <text evidence="2">The sequence shown here is derived from an EMBL/GenBank/DDBJ whole genome shotgun (WGS) entry which is preliminary data.</text>
</comment>
<evidence type="ECO:0000313" key="3">
    <source>
        <dbReference type="Proteomes" id="UP001595767"/>
    </source>
</evidence>
<accession>A0ABV8LF91</accession>
<sequence>MPHFYRYLHDPSWVIESEEPRPDLLEWAWWTEIEAPAKPKPEPAPEPEPEPEPEPAAKPAAKSTRRTKAA</sequence>
<gene>
    <name evidence="2" type="ORF">ACFOW8_28695</name>
</gene>
<proteinExistence type="predicted"/>
<evidence type="ECO:0000313" key="2">
    <source>
        <dbReference type="EMBL" id="MFC4128915.1"/>
    </source>
</evidence>
<reference evidence="3" key="1">
    <citation type="journal article" date="2019" name="Int. J. Syst. Evol. Microbiol.">
        <title>The Global Catalogue of Microorganisms (GCM) 10K type strain sequencing project: providing services to taxonomists for standard genome sequencing and annotation.</title>
        <authorList>
            <consortium name="The Broad Institute Genomics Platform"/>
            <consortium name="The Broad Institute Genome Sequencing Center for Infectious Disease"/>
            <person name="Wu L."/>
            <person name="Ma J."/>
        </authorList>
    </citation>
    <scope>NUCLEOTIDE SEQUENCE [LARGE SCALE GENOMIC DNA]</scope>
    <source>
        <strain evidence="3">CGMCC 4.7204</strain>
    </source>
</reference>
<evidence type="ECO:0000256" key="1">
    <source>
        <dbReference type="SAM" id="MobiDB-lite"/>
    </source>
</evidence>
<dbReference type="EMBL" id="JBHSBA010000016">
    <property type="protein sequence ID" value="MFC4128915.1"/>
    <property type="molecule type" value="Genomic_DNA"/>
</dbReference>
<keyword evidence="3" id="KW-1185">Reference proteome</keyword>
<dbReference type="Proteomes" id="UP001595767">
    <property type="component" value="Unassembled WGS sequence"/>
</dbReference>
<feature type="region of interest" description="Disordered" evidence="1">
    <location>
        <begin position="36"/>
        <end position="70"/>
    </location>
</feature>
<name>A0ABV8LF91_9NOCA</name>
<dbReference type="RefSeq" id="WP_378554797.1">
    <property type="nucleotide sequence ID" value="NZ_JBHSBA010000016.1"/>
</dbReference>